<dbReference type="Proteomes" id="UP000429607">
    <property type="component" value="Unassembled WGS sequence"/>
</dbReference>
<evidence type="ECO:0000313" key="3">
    <source>
        <dbReference type="EMBL" id="KAE8968531.1"/>
    </source>
</evidence>
<dbReference type="AlphaFoldDB" id="A0A6A3HG48"/>
<evidence type="ECO:0000256" key="2">
    <source>
        <dbReference type="SAM" id="MobiDB-lite"/>
    </source>
</evidence>
<evidence type="ECO:0000256" key="1">
    <source>
        <dbReference type="SAM" id="Coils"/>
    </source>
</evidence>
<gene>
    <name evidence="3" type="ORF">PR001_g27760</name>
</gene>
<reference evidence="3 4" key="1">
    <citation type="submission" date="2018-09" db="EMBL/GenBank/DDBJ databases">
        <title>Genomic investigation of the strawberry pathogen Phytophthora fragariae indicates pathogenicity is determined by transcriptional variation in three key races.</title>
        <authorList>
            <person name="Adams T.M."/>
            <person name="Armitage A.D."/>
            <person name="Sobczyk M.K."/>
            <person name="Bates H.J."/>
            <person name="Dunwell J.M."/>
            <person name="Nellist C.F."/>
            <person name="Harrison R.J."/>
        </authorList>
    </citation>
    <scope>NUCLEOTIDE SEQUENCE [LARGE SCALE GENOMIC DNA]</scope>
    <source>
        <strain evidence="3 4">SCRP249</strain>
    </source>
</reference>
<organism evidence="3 4">
    <name type="scientific">Phytophthora rubi</name>
    <dbReference type="NCBI Taxonomy" id="129364"/>
    <lineage>
        <taxon>Eukaryota</taxon>
        <taxon>Sar</taxon>
        <taxon>Stramenopiles</taxon>
        <taxon>Oomycota</taxon>
        <taxon>Peronosporomycetes</taxon>
        <taxon>Peronosporales</taxon>
        <taxon>Peronosporaceae</taxon>
        <taxon>Phytophthora</taxon>
    </lineage>
</organism>
<feature type="compositionally biased region" description="Acidic residues" evidence="2">
    <location>
        <begin position="348"/>
        <end position="366"/>
    </location>
</feature>
<comment type="caution">
    <text evidence="3">The sequence shown here is derived from an EMBL/GenBank/DDBJ whole genome shotgun (WGS) entry which is preliminary data.</text>
</comment>
<dbReference type="Gene3D" id="1.10.287.1490">
    <property type="match status" value="1"/>
</dbReference>
<feature type="compositionally biased region" description="Polar residues" evidence="2">
    <location>
        <begin position="279"/>
        <end position="291"/>
    </location>
</feature>
<sequence>MEDLEIQAAKADTLQVELDRLRSSSEAALQQLRRRIQDLEVQIATVTNFPDVGPAPPPALARRLQAQVREVEALTTERDAAHQRCQALEQSENALVEAATQLRRQVDSLQRRVTRLREERDSLQGELDTAVLERDQAVERQQIEVDRTLKARSDLHAHDQHLNSMRSSISRLEQQVGQWRSTSVATERRLAAAEQGAASLRLSRDLALQGQDDAVVTDYRLLQDHYADAYNRFSAVAAAMGQNVDLPDPSGLAQHALSDSAGPRRARKTQRTATASFAARNTPSSRSQSPGRKSPVGGAMADGDDDVGSIGGGSPVPPPIDRSDEGASSAEEGSPDQDDADAPPAEEASPDDEASSGQEDDADEEMLAALSRSRSCQRRRSSSISGTGSASLPLVVRGSGAGPGGSPESPSDDSGDAEPDRASGDGQGGDLPADEDDTLAGQDNSTEIDEDDEASLPSTTVPRGLWIPGHRVHRLFRTADVTPWDVDKVSHQLAVEIDVPALTSLLLDVSAWLFPTLAPSAHPHPSTYEHLITGAAVDVLMNLSPPPWVSLDNEEAPLTFIPHLRGRMPHNFAQAYLEYEERHLQSIWGSTHTLPITEAMCLADPLLAAYHEQRRQRRSRAGVAWRQFLAKYVVPAIRRHLCDIDILLDPFFLHFPKSRVLKEWYPRLTGNPTTLADALEILDAEEPWRLQYRLNPQDHPAMQIARLAGKFITPQ</sequence>
<feature type="compositionally biased region" description="Low complexity" evidence="2">
    <location>
        <begin position="382"/>
        <end position="391"/>
    </location>
</feature>
<dbReference type="EMBL" id="QXFV01004644">
    <property type="protein sequence ID" value="KAE8968531.1"/>
    <property type="molecule type" value="Genomic_DNA"/>
</dbReference>
<keyword evidence="1" id="KW-0175">Coiled coil</keyword>
<name>A0A6A3HG48_9STRA</name>
<accession>A0A6A3HG48</accession>
<feature type="coiled-coil region" evidence="1">
    <location>
        <begin position="11"/>
        <end position="133"/>
    </location>
</feature>
<protein>
    <submittedName>
        <fullName evidence="3">Uncharacterized protein</fullName>
    </submittedName>
</protein>
<feature type="region of interest" description="Disordered" evidence="2">
    <location>
        <begin position="250"/>
        <end position="463"/>
    </location>
</feature>
<proteinExistence type="predicted"/>
<evidence type="ECO:0000313" key="4">
    <source>
        <dbReference type="Proteomes" id="UP000429607"/>
    </source>
</evidence>